<feature type="compositionally biased region" description="Basic and acidic residues" evidence="1">
    <location>
        <begin position="56"/>
        <end position="70"/>
    </location>
</feature>
<evidence type="ECO:0000313" key="3">
    <source>
        <dbReference type="Proteomes" id="UP000827092"/>
    </source>
</evidence>
<feature type="region of interest" description="Disordered" evidence="1">
    <location>
        <begin position="53"/>
        <end position="72"/>
    </location>
</feature>
<gene>
    <name evidence="2" type="ORF">JTE90_014558</name>
</gene>
<keyword evidence="3" id="KW-1185">Reference proteome</keyword>
<comment type="caution">
    <text evidence="2">The sequence shown here is derived from an EMBL/GenBank/DDBJ whole genome shotgun (WGS) entry which is preliminary data.</text>
</comment>
<dbReference type="EMBL" id="JAFNEN010000478">
    <property type="protein sequence ID" value="KAG8182148.1"/>
    <property type="molecule type" value="Genomic_DNA"/>
</dbReference>
<evidence type="ECO:0000256" key="1">
    <source>
        <dbReference type="SAM" id="MobiDB-lite"/>
    </source>
</evidence>
<dbReference type="Proteomes" id="UP000827092">
    <property type="component" value="Unassembled WGS sequence"/>
</dbReference>
<dbReference type="AlphaFoldDB" id="A0AAV6UEG5"/>
<proteinExistence type="predicted"/>
<name>A0AAV6UEG5_9ARAC</name>
<protein>
    <submittedName>
        <fullName evidence="2">Uncharacterized protein</fullName>
    </submittedName>
</protein>
<sequence length="94" mass="10449">MNTLIPATILTQPDKYISSATGVQRETFVPVQRAPTFETSNPQSAVTMALSPSFDQRGDHRKETEAKSRGETICYRNMPTDGRLATLHEKSFSC</sequence>
<evidence type="ECO:0000313" key="2">
    <source>
        <dbReference type="EMBL" id="KAG8182148.1"/>
    </source>
</evidence>
<organism evidence="2 3">
    <name type="scientific">Oedothorax gibbosus</name>
    <dbReference type="NCBI Taxonomy" id="931172"/>
    <lineage>
        <taxon>Eukaryota</taxon>
        <taxon>Metazoa</taxon>
        <taxon>Ecdysozoa</taxon>
        <taxon>Arthropoda</taxon>
        <taxon>Chelicerata</taxon>
        <taxon>Arachnida</taxon>
        <taxon>Araneae</taxon>
        <taxon>Araneomorphae</taxon>
        <taxon>Entelegynae</taxon>
        <taxon>Araneoidea</taxon>
        <taxon>Linyphiidae</taxon>
        <taxon>Erigoninae</taxon>
        <taxon>Oedothorax</taxon>
    </lineage>
</organism>
<reference evidence="2 3" key="1">
    <citation type="journal article" date="2022" name="Nat. Ecol. Evol.">
        <title>A masculinizing supergene underlies an exaggerated male reproductive morph in a spider.</title>
        <authorList>
            <person name="Hendrickx F."/>
            <person name="De Corte Z."/>
            <person name="Sonet G."/>
            <person name="Van Belleghem S.M."/>
            <person name="Kostlbacher S."/>
            <person name="Vangestel C."/>
        </authorList>
    </citation>
    <scope>NUCLEOTIDE SEQUENCE [LARGE SCALE GENOMIC DNA]</scope>
    <source>
        <strain evidence="2">W744_W776</strain>
    </source>
</reference>
<accession>A0AAV6UEG5</accession>